<gene>
    <name evidence="1" type="primary">Necator_chrII.g5369</name>
    <name evidence="1" type="ORF">RB195_017576</name>
</gene>
<accession>A0ABR1C5V7</accession>
<name>A0ABR1C5V7_NECAM</name>
<protein>
    <submittedName>
        <fullName evidence="1">Uncharacterized protein</fullName>
    </submittedName>
</protein>
<reference evidence="1 2" key="1">
    <citation type="submission" date="2023-08" db="EMBL/GenBank/DDBJ databases">
        <title>A Necator americanus chromosomal reference genome.</title>
        <authorList>
            <person name="Ilik V."/>
            <person name="Petrzelkova K.J."/>
            <person name="Pardy F."/>
            <person name="Fuh T."/>
            <person name="Niatou-Singa F.S."/>
            <person name="Gouil Q."/>
            <person name="Baker L."/>
            <person name="Ritchie M.E."/>
            <person name="Jex A.R."/>
            <person name="Gazzola D."/>
            <person name="Li H."/>
            <person name="Toshio Fujiwara R."/>
            <person name="Zhan B."/>
            <person name="Aroian R.V."/>
            <person name="Pafco B."/>
            <person name="Schwarz E.M."/>
        </authorList>
    </citation>
    <scope>NUCLEOTIDE SEQUENCE [LARGE SCALE GENOMIC DNA]</scope>
    <source>
        <strain evidence="1 2">Aroian</strain>
        <tissue evidence="1">Whole animal</tissue>
    </source>
</reference>
<evidence type="ECO:0000313" key="2">
    <source>
        <dbReference type="Proteomes" id="UP001303046"/>
    </source>
</evidence>
<organism evidence="1 2">
    <name type="scientific">Necator americanus</name>
    <name type="common">Human hookworm</name>
    <dbReference type="NCBI Taxonomy" id="51031"/>
    <lineage>
        <taxon>Eukaryota</taxon>
        <taxon>Metazoa</taxon>
        <taxon>Ecdysozoa</taxon>
        <taxon>Nematoda</taxon>
        <taxon>Chromadorea</taxon>
        <taxon>Rhabditida</taxon>
        <taxon>Rhabditina</taxon>
        <taxon>Rhabditomorpha</taxon>
        <taxon>Strongyloidea</taxon>
        <taxon>Ancylostomatidae</taxon>
        <taxon>Bunostominae</taxon>
        <taxon>Necator</taxon>
    </lineage>
</organism>
<dbReference type="EMBL" id="JAVFWL010000002">
    <property type="protein sequence ID" value="KAK6733892.1"/>
    <property type="molecule type" value="Genomic_DNA"/>
</dbReference>
<evidence type="ECO:0000313" key="1">
    <source>
        <dbReference type="EMBL" id="KAK6733892.1"/>
    </source>
</evidence>
<sequence length="84" mass="9134">MESLAKLQVCFAELPDIVDLKELGSLGVGRGWAELHTLRGDTPRRGRVGWAAASGIASDLISLQELRDPGSYEIIQLEPQVEGF</sequence>
<proteinExistence type="predicted"/>
<comment type="caution">
    <text evidence="1">The sequence shown here is derived from an EMBL/GenBank/DDBJ whole genome shotgun (WGS) entry which is preliminary data.</text>
</comment>
<keyword evidence="2" id="KW-1185">Reference proteome</keyword>
<dbReference type="Proteomes" id="UP001303046">
    <property type="component" value="Unassembled WGS sequence"/>
</dbReference>